<gene>
    <name evidence="1" type="ORF">PS631_03937</name>
</gene>
<evidence type="ECO:0000313" key="1">
    <source>
        <dbReference type="EMBL" id="VVN12436.1"/>
    </source>
</evidence>
<protein>
    <recommendedName>
        <fullName evidence="3">Type II secretion system protein GspM</fullName>
    </recommendedName>
</protein>
<proteinExistence type="predicted"/>
<dbReference type="Proteomes" id="UP000399692">
    <property type="component" value="Unassembled WGS sequence"/>
</dbReference>
<dbReference type="SUPFAM" id="SSF103054">
    <property type="entry name" value="General secretion pathway protein M, EpsM"/>
    <property type="match status" value="1"/>
</dbReference>
<dbReference type="EMBL" id="CABVHF010000016">
    <property type="protein sequence ID" value="VVN12436.1"/>
    <property type="molecule type" value="Genomic_DNA"/>
</dbReference>
<dbReference type="AlphaFoldDB" id="A0A5E6VJQ7"/>
<name>A0A5E6VJQ7_PSEFL</name>
<dbReference type="RefSeq" id="WP_224786447.1">
    <property type="nucleotide sequence ID" value="NZ_CABVHF010000016.1"/>
</dbReference>
<dbReference type="NCBIfam" id="TIGR04412">
    <property type="entry name" value="T2SS_GspM_XcpZ"/>
    <property type="match status" value="1"/>
</dbReference>
<accession>A0A5E6VJQ7</accession>
<evidence type="ECO:0008006" key="3">
    <source>
        <dbReference type="Google" id="ProtNLM"/>
    </source>
</evidence>
<dbReference type="InterPro" id="IPR030927">
    <property type="entry name" value="T2SS_GspM_XcpZ"/>
</dbReference>
<organism evidence="1 2">
    <name type="scientific">Pseudomonas fluorescens</name>
    <dbReference type="NCBI Taxonomy" id="294"/>
    <lineage>
        <taxon>Bacteria</taxon>
        <taxon>Pseudomonadati</taxon>
        <taxon>Pseudomonadota</taxon>
        <taxon>Gammaproteobacteria</taxon>
        <taxon>Pseudomonadales</taxon>
        <taxon>Pseudomonadaceae</taxon>
        <taxon>Pseudomonas</taxon>
    </lineage>
</organism>
<reference evidence="1 2" key="1">
    <citation type="submission" date="2019-09" db="EMBL/GenBank/DDBJ databases">
        <authorList>
            <person name="Chandra G."/>
            <person name="Truman W A."/>
        </authorList>
    </citation>
    <scope>NUCLEOTIDE SEQUENCE [LARGE SCALE GENOMIC DNA]</scope>
    <source>
        <strain evidence="1">PS631</strain>
    </source>
</reference>
<dbReference type="InterPro" id="IPR023229">
    <property type="entry name" value="T2SS_M_periplasmic_sf"/>
</dbReference>
<evidence type="ECO:0000313" key="2">
    <source>
        <dbReference type="Proteomes" id="UP000399692"/>
    </source>
</evidence>
<sequence>MIRALSPRLRMRLALGLIALLLVVILVREVNARWAQMSQWRGLAEAAVSLERGAGLSLERLRQSAQARHIELTEVELQDDDWHVRGAVADEQALLAWLQALQAEGVQPLQWGMEQAGKQLRFDLQFRP</sequence>